<feature type="region of interest" description="Disordered" evidence="1">
    <location>
        <begin position="119"/>
        <end position="141"/>
    </location>
</feature>
<protein>
    <submittedName>
        <fullName evidence="2">Uncharacterized protein</fullName>
    </submittedName>
</protein>
<accession>A0A2T5M9N6</accession>
<dbReference type="GeneID" id="63809995"/>
<evidence type="ECO:0000313" key="3">
    <source>
        <dbReference type="Proteomes" id="UP000244073"/>
    </source>
</evidence>
<dbReference type="OrthoDB" id="4161595at2759"/>
<organism evidence="2 3">
    <name type="scientific">Aspergillus ochraceoroseus IBT 24754</name>
    <dbReference type="NCBI Taxonomy" id="1392256"/>
    <lineage>
        <taxon>Eukaryota</taxon>
        <taxon>Fungi</taxon>
        <taxon>Dikarya</taxon>
        <taxon>Ascomycota</taxon>
        <taxon>Pezizomycotina</taxon>
        <taxon>Eurotiomycetes</taxon>
        <taxon>Eurotiomycetidae</taxon>
        <taxon>Eurotiales</taxon>
        <taxon>Aspergillaceae</taxon>
        <taxon>Aspergillus</taxon>
        <taxon>Aspergillus subgen. Nidulantes</taxon>
    </lineage>
</organism>
<sequence>KENEKEENSPNSIIIPCEFTTPCLTNPPNHPTHPRKVISHIFGRNKTATKLFPAHVWIHYCRKHYQRARYRSSQWPFTQCELLGDSLARMQAWGGVDWFEVCLRRREVMRVFGSAATSMKGREDADDADDDDDEEKKRRKKPLIVPAPVPGWLRLEIAGGEPKSFDQVRELVRLIRQDMERVRDAGGQVRFPDIEILPVFKGWV</sequence>
<reference evidence="2 3" key="1">
    <citation type="journal article" date="2018" name="Proc. Natl. Acad. Sci. U.S.A.">
        <title>Linking secondary metabolites to gene clusters through genome sequencing of six diverse Aspergillus species.</title>
        <authorList>
            <person name="Kaerboelling I."/>
            <person name="Vesth T.C."/>
            <person name="Frisvad J.C."/>
            <person name="Nybo J.L."/>
            <person name="Theobald S."/>
            <person name="Kuo A."/>
            <person name="Bowyer P."/>
            <person name="Matsuda Y."/>
            <person name="Mondo S."/>
            <person name="Lyhne E.K."/>
            <person name="Kogle M.E."/>
            <person name="Clum A."/>
            <person name="Lipzen A."/>
            <person name="Salamov A."/>
            <person name="Ngan C.Y."/>
            <person name="Daum C."/>
            <person name="Chiniquy J."/>
            <person name="Barry K."/>
            <person name="LaButti K."/>
            <person name="Haridas S."/>
            <person name="Simmons B.A."/>
            <person name="Magnuson J.K."/>
            <person name="Mortensen U.H."/>
            <person name="Larsen T.O."/>
            <person name="Grigoriev I.V."/>
            <person name="Baker S.E."/>
            <person name="Andersen M.R."/>
        </authorList>
    </citation>
    <scope>NUCLEOTIDE SEQUENCE [LARGE SCALE GENOMIC DNA]</scope>
    <source>
        <strain evidence="2 3">IBT 24754</strain>
    </source>
</reference>
<dbReference type="EMBL" id="MSFN02000001">
    <property type="protein sequence ID" value="PTU25225.1"/>
    <property type="molecule type" value="Genomic_DNA"/>
</dbReference>
<feature type="compositionally biased region" description="Acidic residues" evidence="1">
    <location>
        <begin position="124"/>
        <end position="134"/>
    </location>
</feature>
<dbReference type="AlphaFoldDB" id="A0A2T5M9N6"/>
<dbReference type="Proteomes" id="UP000244073">
    <property type="component" value="Unassembled WGS sequence"/>
</dbReference>
<comment type="caution">
    <text evidence="2">The sequence shown here is derived from an EMBL/GenBank/DDBJ whole genome shotgun (WGS) entry which is preliminary data.</text>
</comment>
<feature type="non-terminal residue" evidence="2">
    <location>
        <position position="1"/>
    </location>
</feature>
<dbReference type="RefSeq" id="XP_040756617.1">
    <property type="nucleotide sequence ID" value="XM_040893113.1"/>
</dbReference>
<feature type="non-terminal residue" evidence="2">
    <location>
        <position position="204"/>
    </location>
</feature>
<evidence type="ECO:0000313" key="2">
    <source>
        <dbReference type="EMBL" id="PTU25225.1"/>
    </source>
</evidence>
<gene>
    <name evidence="2" type="ORF">P175DRAFT_0422955</name>
</gene>
<dbReference type="VEuPathDB" id="FungiDB:P175DRAFT_0422955"/>
<name>A0A2T5M9N6_9EURO</name>
<proteinExistence type="predicted"/>
<evidence type="ECO:0000256" key="1">
    <source>
        <dbReference type="SAM" id="MobiDB-lite"/>
    </source>
</evidence>